<dbReference type="PROSITE" id="PS50104">
    <property type="entry name" value="TIR"/>
    <property type="match status" value="1"/>
</dbReference>
<protein>
    <submittedName>
        <fullName evidence="16">Protein toll-like isoform X1</fullName>
    </submittedName>
</protein>
<evidence type="ECO:0000256" key="2">
    <source>
        <dbReference type="ARBA" id="ARBA00009634"/>
    </source>
</evidence>
<dbReference type="Pfam" id="PF13855">
    <property type="entry name" value="LRR_8"/>
    <property type="match status" value="4"/>
</dbReference>
<keyword evidence="10" id="KW-0325">Glycoprotein</keyword>
<dbReference type="SMART" id="SM00255">
    <property type="entry name" value="TIR"/>
    <property type="match status" value="1"/>
</dbReference>
<dbReference type="InterPro" id="IPR000157">
    <property type="entry name" value="TIR_dom"/>
</dbReference>
<gene>
    <name evidence="16" type="primary">LOC106465223</name>
</gene>
<dbReference type="SMART" id="SM00365">
    <property type="entry name" value="LRR_SD22"/>
    <property type="match status" value="7"/>
</dbReference>
<proteinExistence type="inferred from homology"/>
<accession>A0ABM1BFD5</accession>
<dbReference type="SMART" id="SM00082">
    <property type="entry name" value="LRRCT"/>
    <property type="match status" value="2"/>
</dbReference>
<dbReference type="SUPFAM" id="SSF52058">
    <property type="entry name" value="L domain-like"/>
    <property type="match status" value="2"/>
</dbReference>
<feature type="region of interest" description="Disordered" evidence="11">
    <location>
        <begin position="1028"/>
        <end position="1061"/>
    </location>
</feature>
<evidence type="ECO:0000256" key="13">
    <source>
        <dbReference type="SAM" id="SignalP"/>
    </source>
</evidence>
<keyword evidence="8 12" id="KW-0472">Membrane</keyword>
<evidence type="ECO:0000256" key="1">
    <source>
        <dbReference type="ARBA" id="ARBA00004479"/>
    </source>
</evidence>
<dbReference type="Gene3D" id="3.80.10.10">
    <property type="entry name" value="Ribonuclease Inhibitor"/>
    <property type="match status" value="5"/>
</dbReference>
<dbReference type="PROSITE" id="PS51450">
    <property type="entry name" value="LRR"/>
    <property type="match status" value="6"/>
</dbReference>
<evidence type="ECO:0000256" key="9">
    <source>
        <dbReference type="ARBA" id="ARBA00023170"/>
    </source>
</evidence>
<evidence type="ECO:0000256" key="6">
    <source>
        <dbReference type="ARBA" id="ARBA00022737"/>
    </source>
</evidence>
<evidence type="ECO:0000313" key="15">
    <source>
        <dbReference type="Proteomes" id="UP000694941"/>
    </source>
</evidence>
<dbReference type="PRINTS" id="PR01537">
    <property type="entry name" value="INTRLKN1R1F"/>
</dbReference>
<dbReference type="SUPFAM" id="SSF52047">
    <property type="entry name" value="RNI-like"/>
    <property type="match status" value="1"/>
</dbReference>
<dbReference type="Gene3D" id="3.40.50.10140">
    <property type="entry name" value="Toll/interleukin-1 receptor homology (TIR) domain"/>
    <property type="match status" value="1"/>
</dbReference>
<name>A0ABM1BFD5_LIMPO</name>
<evidence type="ECO:0000256" key="8">
    <source>
        <dbReference type="ARBA" id="ARBA00023136"/>
    </source>
</evidence>
<dbReference type="InterPro" id="IPR035897">
    <property type="entry name" value="Toll_tir_struct_dom_sf"/>
</dbReference>
<dbReference type="SMART" id="SM00369">
    <property type="entry name" value="LRR_TYP"/>
    <property type="match status" value="13"/>
</dbReference>
<evidence type="ECO:0000256" key="5">
    <source>
        <dbReference type="ARBA" id="ARBA00022729"/>
    </source>
</evidence>
<reference evidence="16" key="1">
    <citation type="submission" date="2025-08" db="UniProtKB">
        <authorList>
            <consortium name="RefSeq"/>
        </authorList>
    </citation>
    <scope>IDENTIFICATION</scope>
    <source>
        <tissue evidence="16">Muscle</tissue>
    </source>
</reference>
<feature type="chain" id="PRO_5046214165" evidence="13">
    <location>
        <begin position="27"/>
        <end position="1061"/>
    </location>
</feature>
<dbReference type="Pfam" id="PF01582">
    <property type="entry name" value="TIR"/>
    <property type="match status" value="1"/>
</dbReference>
<dbReference type="SMART" id="SM00364">
    <property type="entry name" value="LRR_BAC"/>
    <property type="match status" value="10"/>
</dbReference>
<feature type="domain" description="TIR" evidence="14">
    <location>
        <begin position="856"/>
        <end position="991"/>
    </location>
</feature>
<evidence type="ECO:0000256" key="10">
    <source>
        <dbReference type="ARBA" id="ARBA00023180"/>
    </source>
</evidence>
<keyword evidence="5 13" id="KW-0732">Signal</keyword>
<evidence type="ECO:0000256" key="4">
    <source>
        <dbReference type="ARBA" id="ARBA00022692"/>
    </source>
</evidence>
<keyword evidence="6" id="KW-0677">Repeat</keyword>
<keyword evidence="3" id="KW-0433">Leucine-rich repeat</keyword>
<dbReference type="InterPro" id="IPR001611">
    <property type="entry name" value="Leu-rich_rpt"/>
</dbReference>
<comment type="similarity">
    <text evidence="2">Belongs to the Toll-like receptor family.</text>
</comment>
<dbReference type="GeneID" id="106465223"/>
<comment type="subcellular location">
    <subcellularLocation>
        <location evidence="1">Membrane</location>
        <topology evidence="1">Single-pass type I membrane protein</topology>
    </subcellularLocation>
</comment>
<evidence type="ECO:0000313" key="16">
    <source>
        <dbReference type="RefSeq" id="XP_013780878.1"/>
    </source>
</evidence>
<dbReference type="PANTHER" id="PTHR24365:SF541">
    <property type="entry name" value="PROTEIN TOLL-RELATED"/>
    <property type="match status" value="1"/>
</dbReference>
<feature type="signal peptide" evidence="13">
    <location>
        <begin position="1"/>
        <end position="26"/>
    </location>
</feature>
<dbReference type="SUPFAM" id="SSF52200">
    <property type="entry name" value="Toll/Interleukin receptor TIR domain"/>
    <property type="match status" value="1"/>
</dbReference>
<dbReference type="RefSeq" id="XP_013780878.1">
    <property type="nucleotide sequence ID" value="XM_013925424.2"/>
</dbReference>
<evidence type="ECO:0000259" key="14">
    <source>
        <dbReference type="PROSITE" id="PS50104"/>
    </source>
</evidence>
<keyword evidence="7 12" id="KW-1133">Transmembrane helix</keyword>
<evidence type="ECO:0000256" key="7">
    <source>
        <dbReference type="ARBA" id="ARBA00022989"/>
    </source>
</evidence>
<evidence type="ECO:0000256" key="12">
    <source>
        <dbReference type="SAM" id="Phobius"/>
    </source>
</evidence>
<feature type="transmembrane region" description="Helical" evidence="12">
    <location>
        <begin position="831"/>
        <end position="849"/>
    </location>
</feature>
<dbReference type="InterPro" id="IPR003591">
    <property type="entry name" value="Leu-rich_rpt_typical-subtyp"/>
</dbReference>
<evidence type="ECO:0000256" key="3">
    <source>
        <dbReference type="ARBA" id="ARBA00022614"/>
    </source>
</evidence>
<dbReference type="InterPro" id="IPR000483">
    <property type="entry name" value="Cys-rich_flank_reg_C"/>
</dbReference>
<dbReference type="PANTHER" id="PTHR24365">
    <property type="entry name" value="TOLL-LIKE RECEPTOR"/>
    <property type="match status" value="1"/>
</dbReference>
<evidence type="ECO:0000256" key="11">
    <source>
        <dbReference type="SAM" id="MobiDB-lite"/>
    </source>
</evidence>
<organism evidence="15 16">
    <name type="scientific">Limulus polyphemus</name>
    <name type="common">Atlantic horseshoe crab</name>
    <dbReference type="NCBI Taxonomy" id="6850"/>
    <lineage>
        <taxon>Eukaryota</taxon>
        <taxon>Metazoa</taxon>
        <taxon>Ecdysozoa</taxon>
        <taxon>Arthropoda</taxon>
        <taxon>Chelicerata</taxon>
        <taxon>Merostomata</taxon>
        <taxon>Xiphosura</taxon>
        <taxon>Limulidae</taxon>
        <taxon>Limulus</taxon>
    </lineage>
</organism>
<keyword evidence="15" id="KW-1185">Reference proteome</keyword>
<dbReference type="Proteomes" id="UP000694941">
    <property type="component" value="Unplaced"/>
</dbReference>
<keyword evidence="4 12" id="KW-0812">Transmembrane</keyword>
<dbReference type="InterPro" id="IPR032675">
    <property type="entry name" value="LRR_dom_sf"/>
</dbReference>
<sequence length="1061" mass="122571">MFEKQVRFSCFHIILLFLAVIPTSYEFICRKDYDKNCSSVLCGETAYGHYLTCLPTKVSKYIHFRQNIEYNYRIEYSLYKYLKVECYSSAPYKFAMFRELDVAEIDYLIFLKCPLPNLSFSDLFNGLTVRKLRFESRIKDSMFVTLFEDLTSLESLNLSWNEISFLPEDIFQNLIKIEYLRLSNNQLQTMPENIFQPLSNLENLELGSNKLSHLPKNLFRNLVKLKRIYLYSNQLSVLPSNVFNNLNSLEVLELSGNRFTELPEGIFSGLPKLRGLGLANNKFKTLPTGLFRENSALEELKLSGNPSFKHFPGGLLAGLVNLKNLSINDCNITRIDVSFFSQVPSLVEIKMRNNRLTYLPIGTFQNNSNLRNLQMLFNDLISLPVGLFGKQFNLIKLNLFKNDIQKLEAGIFDMLVSVQEINLGYNFIRYINEIVFKMLKNLETLILTGNQITTLETYNYLDNLINLKIIDLSKNNLTTFPDVSVVAATNVKLINLKYNQISHLKIPLLASNDVHIFLQGNQIRTVSVSNIQNYNNNMSSYGTFSSSNKHISGSRVFFLQNNQFQCDCLMLDFADHLRNSFDDYGHIVNFHGSNELVCSGPPNLITKTVTSVLRTEFTCLVEGNCPKLCRCFLRASDNKVIVNCSGLYQDTLPLLFPENTSVLHFENNSLTSLSELSSEVYQTLTELYLDSNLISSIENWNFPPKLELMSLRENYLNRVSMDLIKEADKLSNFALRLGNNPWKCDCQTLEFKLWLTEHLQNITDIQDIYCFVTLNGTSRKIPLVETPDNVLCPHNDLSQKIKLITVSIICVVLALLLFTISVLYYRNKQTVIAYFYFHFYGVFTCFFTHDELDENKLYDAFISYCSSDSDIAFNILKELETKEPYFKLCTHDRDWLAGNAISSNIVYSVQNSKRIILILSKDFVESAWFHIEFHAAHYQTLEDKVNRLIVVVRNNLPPKDALDKDLQYLLSTKTYLVWKERWFWEKLRYAMPHQTSLKTVENKKFYCDQSPSSILKTAENPIENYANNRKKSKRNSFVSGKSKSKNSKEGTRKAQTLQNKL</sequence>
<feature type="transmembrane region" description="Helical" evidence="12">
    <location>
        <begin position="803"/>
        <end position="824"/>
    </location>
</feature>
<keyword evidence="9" id="KW-0675">Receptor</keyword>